<accession>A0A8X6L5P4</accession>
<evidence type="ECO:0000256" key="1">
    <source>
        <dbReference type="SAM" id="Coils"/>
    </source>
</evidence>
<feature type="compositionally biased region" description="Polar residues" evidence="2">
    <location>
        <begin position="1456"/>
        <end position="1482"/>
    </location>
</feature>
<gene>
    <name evidence="3" type="primary">AVEN_128796_1</name>
    <name evidence="3" type="ORF">TNCT_543462</name>
</gene>
<reference evidence="3" key="1">
    <citation type="submission" date="2020-07" db="EMBL/GenBank/DDBJ databases">
        <title>Multicomponent nature underlies the extraordinary mechanical properties of spider dragline silk.</title>
        <authorList>
            <person name="Kono N."/>
            <person name="Nakamura H."/>
            <person name="Mori M."/>
            <person name="Yoshida Y."/>
            <person name="Ohtoshi R."/>
            <person name="Malay A.D."/>
            <person name="Moran D.A.P."/>
            <person name="Tomita M."/>
            <person name="Numata K."/>
            <person name="Arakawa K."/>
        </authorList>
    </citation>
    <scope>NUCLEOTIDE SEQUENCE</scope>
</reference>
<feature type="region of interest" description="Disordered" evidence="2">
    <location>
        <begin position="905"/>
        <end position="926"/>
    </location>
</feature>
<organism evidence="3 4">
    <name type="scientific">Trichonephila clavata</name>
    <name type="common">Joro spider</name>
    <name type="synonym">Nephila clavata</name>
    <dbReference type="NCBI Taxonomy" id="2740835"/>
    <lineage>
        <taxon>Eukaryota</taxon>
        <taxon>Metazoa</taxon>
        <taxon>Ecdysozoa</taxon>
        <taxon>Arthropoda</taxon>
        <taxon>Chelicerata</taxon>
        <taxon>Arachnida</taxon>
        <taxon>Araneae</taxon>
        <taxon>Araneomorphae</taxon>
        <taxon>Entelegynae</taxon>
        <taxon>Araneoidea</taxon>
        <taxon>Nephilidae</taxon>
        <taxon>Trichonephila</taxon>
    </lineage>
</organism>
<feature type="region of interest" description="Disordered" evidence="2">
    <location>
        <begin position="1257"/>
        <end position="1290"/>
    </location>
</feature>
<keyword evidence="4" id="KW-1185">Reference proteome</keyword>
<feature type="compositionally biased region" description="Basic and acidic residues" evidence="2">
    <location>
        <begin position="1483"/>
        <end position="1498"/>
    </location>
</feature>
<protein>
    <submittedName>
        <fullName evidence="3">Uncharacterized protein</fullName>
    </submittedName>
</protein>
<dbReference type="OrthoDB" id="6437819at2759"/>
<sequence>SERIKQTRQLCKENAKLMHKSTLEEKEKLLDIVKDTVIVHKIEEKKTDLKILNYMEAENIIDTIDILNEAEDLEEKQVAEEYETIVTKQLQMLQADERGRQALQNEVTEIRKQEKRAEALRTRAKVLEIEKISAKKISSRPPPLPKSVKSLLKEQDEDLIHITDGHNSRDEAKKQKELTSEIMNPNLSPLQDIIEDELEDVENKENIDNIYSEIENKLKQEERDRKANKLFHEAFKKDRLKQEQAEILKEIENAERLNRRQMARNISEPVGKVPCNIRDKLHYAEKQAAMEDAVENIFKRPRSIKEHAVEDLDGYEDKWEAKYEEIDCVMESKMAECVPSFLKENYSYLLQKETTHPYGRHFSGLDDSIEDLNRAYIESPPADILSNKHAAEDLDGYEDKWEAKYKEIDSVMESKMAECVPSFVKENYSYLLREETTHPYGRHISGLDDSIEDLNRAYIESPPADILSNSKEIDAVISQLDQMRSELNEAYEKDFKPLLEAESAPKAVSIDKAVETDLLKVPTEDKAVEIVSSLPGKPVASSSRSVQVDIMQGGLMSYKRRELGSMYRSHTNESSSYLPQPKMVPAEWISDEPKSFSNGLESWSSSSYRSLPSKHGMPNICRFCDSPSCTIPWVEDKKLHKDCIPLAKSSSKPFSDLEEKSASMLKSSEKSIETKSMIRDQLPSTSIKSKLSTFVQIVADKYLKNKPTVPAKLVDNRQIYEKSLQVSEHSSLDSDFKSESSVAFSKTKIGAQEQINISPKRTDEEKAKYFLELPEKVSEKSHTVHSEFDFPEDLVPYDIPCEKLESGKLVHDMIKSPDKKSILIGIDSSIEDELLQKCREIISVNLSEMFSSSNRNGNVYEDVSQSLKQIADSDQSGASEIQLKNGTLTGYVYHDLSTIPEMDSALTNDTMHSGSKESLDEAGRSPKRTSLLNEIILEDVSPDEVETTSVSLVDAPVSEVSKLAKSIRFVVASSEPVLLALDLPGEYQPLISGTLSTFHSSPSAAAKIQSPELVDMLKTPSIQSVSDDQVYSTPQDIKSSNSGFESCDLQTPSSLSTIQSQLSAKSQDKPYSSSFKDLSFKHQHLTHVSPLSKYFRDISSIKQDSGASSSEISSVKSEKYSIANSEKWAIKHPVLFPIHSKRQFEMQENSSNSFKPMTPQSYLSSPAGTYQEQMVSNDENCNLKKKIHLASEAQNIPDVFYSPGGSSDSFKPMTPCSNLTSPSKIDSKQATNAKTVPSSKNNLQALSHYTSQIGAAPLEKTDSSSGSFRFLSSQSDVSTPKNPSPKNKNISFIESARYPYHANRNIQYENTGITIVDSFRPLPLQSDASKNPSLNNTDFNEKMTQGVHDKNRTQQSKNSESNFFKPLSMQSGVSTPGNVFVKNTNISSDERHSQYVSNKDRDQLYESSTINSFQPLSMQSDVSTPKDRSPKNKNFDLSEKNVHDTNYQKHNYENTASFQPMTPQSHLSSASNTLNSNRLNDSSVRKEISANEKQKSSKSEFVNIQNKEHGQNSNVPLQLDNFGIKSTEHFLNPMEGLENDFGNDFYMQELSKEDLLRCDPSVRHKYLLASKKRDAKTVKVPSSGFVPHLTPADFTSFKGDRMDSTKRNISAITEKVAEKNMAASVPPAVPALLINCSQNTNDSKITLLDMNSVGKVDGSPSGNFVGLPSVKSSNPILDALKQRFASAKSSTPLSTPSNGSSSENLSGLFADSKITYRSTPVKSIEQIIQETGILDEPDLTLVNTEYTIKPDSPEKLKLPESGSLLTEDFIIPSNSQFTDLIPSKFVMSNEMLASPSCDSPSMLSFLKHEQSCLTNTEENQWSVKKVSKSGYKKLTKRLWNNLEEVRKKKLMEEKREQLMKNRMKMKAYSK</sequence>
<feature type="compositionally biased region" description="Low complexity" evidence="2">
    <location>
        <begin position="1263"/>
        <end position="1275"/>
    </location>
</feature>
<feature type="region of interest" description="Disordered" evidence="2">
    <location>
        <begin position="1211"/>
        <end position="1242"/>
    </location>
</feature>
<evidence type="ECO:0000256" key="2">
    <source>
        <dbReference type="SAM" id="MobiDB-lite"/>
    </source>
</evidence>
<feature type="region of interest" description="Disordered" evidence="2">
    <location>
        <begin position="1346"/>
        <end position="1441"/>
    </location>
</feature>
<keyword evidence="1" id="KW-0175">Coiled coil</keyword>
<feature type="region of interest" description="Disordered" evidence="2">
    <location>
        <begin position="1456"/>
        <end position="1499"/>
    </location>
</feature>
<comment type="caution">
    <text evidence="3">The sequence shown here is derived from an EMBL/GenBank/DDBJ whole genome shotgun (WGS) entry which is preliminary data.</text>
</comment>
<dbReference type="EMBL" id="BMAO01014833">
    <property type="protein sequence ID" value="GFQ97444.1"/>
    <property type="molecule type" value="Genomic_DNA"/>
</dbReference>
<feature type="compositionally biased region" description="Polar residues" evidence="2">
    <location>
        <begin position="1353"/>
        <end position="1387"/>
    </location>
</feature>
<evidence type="ECO:0000313" key="4">
    <source>
        <dbReference type="Proteomes" id="UP000887116"/>
    </source>
</evidence>
<feature type="coiled-coil region" evidence="1">
    <location>
        <begin position="93"/>
        <end position="130"/>
    </location>
</feature>
<dbReference type="Proteomes" id="UP000887116">
    <property type="component" value="Unassembled WGS sequence"/>
</dbReference>
<feature type="compositionally biased region" description="Basic and acidic residues" evidence="2">
    <location>
        <begin position="1424"/>
        <end position="1441"/>
    </location>
</feature>
<name>A0A8X6L5P4_TRICU</name>
<feature type="non-terminal residue" evidence="3">
    <location>
        <position position="1"/>
    </location>
</feature>
<feature type="coiled-coil region" evidence="1">
    <location>
        <begin position="204"/>
        <end position="264"/>
    </location>
</feature>
<feature type="compositionally biased region" description="Basic and acidic residues" evidence="2">
    <location>
        <begin position="914"/>
        <end position="924"/>
    </location>
</feature>
<evidence type="ECO:0000313" key="3">
    <source>
        <dbReference type="EMBL" id="GFQ97444.1"/>
    </source>
</evidence>
<feature type="compositionally biased region" description="Polar residues" evidence="2">
    <location>
        <begin position="1276"/>
        <end position="1290"/>
    </location>
</feature>
<feature type="compositionally biased region" description="Basic and acidic residues" evidence="2">
    <location>
        <begin position="1388"/>
        <end position="1404"/>
    </location>
</feature>
<feature type="compositionally biased region" description="Polar residues" evidence="2">
    <location>
        <begin position="1405"/>
        <end position="1423"/>
    </location>
</feature>
<proteinExistence type="predicted"/>